<gene>
    <name evidence="1" type="ORF">O3P69_020586</name>
</gene>
<reference evidence="1 2" key="1">
    <citation type="submission" date="2023-03" db="EMBL/GenBank/DDBJ databases">
        <title>High-quality genome of Scylla paramamosain provides insights in environmental adaptation.</title>
        <authorList>
            <person name="Zhang L."/>
        </authorList>
    </citation>
    <scope>NUCLEOTIDE SEQUENCE [LARGE SCALE GENOMIC DNA]</scope>
    <source>
        <strain evidence="1">LZ_2023a</strain>
        <tissue evidence="1">Muscle</tissue>
    </source>
</reference>
<comment type="caution">
    <text evidence="1">The sequence shown here is derived from an EMBL/GenBank/DDBJ whole genome shotgun (WGS) entry which is preliminary data.</text>
</comment>
<dbReference type="EMBL" id="JARAKH010000028">
    <property type="protein sequence ID" value="KAK8388690.1"/>
    <property type="molecule type" value="Genomic_DNA"/>
</dbReference>
<evidence type="ECO:0000313" key="2">
    <source>
        <dbReference type="Proteomes" id="UP001487740"/>
    </source>
</evidence>
<dbReference type="AlphaFoldDB" id="A0AAW0TLT3"/>
<sequence>MTTRAVSHELEDKTAVNNADDALDTGCSRSLIRRYLKYSGVQRERKGGKNHVRTQKCQIVAEPDHSYHSCREVAREPVGWNCRAPSGFVDESLPTFSIGRPKRESMDDSNIHWYPSAGGGASRRAGPMGLHY</sequence>
<protein>
    <submittedName>
        <fullName evidence="1">Uncharacterized protein</fullName>
    </submittedName>
</protein>
<keyword evidence="2" id="KW-1185">Reference proteome</keyword>
<organism evidence="1 2">
    <name type="scientific">Scylla paramamosain</name>
    <name type="common">Mud crab</name>
    <dbReference type="NCBI Taxonomy" id="85552"/>
    <lineage>
        <taxon>Eukaryota</taxon>
        <taxon>Metazoa</taxon>
        <taxon>Ecdysozoa</taxon>
        <taxon>Arthropoda</taxon>
        <taxon>Crustacea</taxon>
        <taxon>Multicrustacea</taxon>
        <taxon>Malacostraca</taxon>
        <taxon>Eumalacostraca</taxon>
        <taxon>Eucarida</taxon>
        <taxon>Decapoda</taxon>
        <taxon>Pleocyemata</taxon>
        <taxon>Brachyura</taxon>
        <taxon>Eubrachyura</taxon>
        <taxon>Portunoidea</taxon>
        <taxon>Portunidae</taxon>
        <taxon>Portuninae</taxon>
        <taxon>Scylla</taxon>
    </lineage>
</organism>
<accession>A0AAW0TLT3</accession>
<name>A0AAW0TLT3_SCYPA</name>
<evidence type="ECO:0000313" key="1">
    <source>
        <dbReference type="EMBL" id="KAK8388690.1"/>
    </source>
</evidence>
<proteinExistence type="predicted"/>
<dbReference type="Proteomes" id="UP001487740">
    <property type="component" value="Unassembled WGS sequence"/>
</dbReference>